<dbReference type="EC" id="2.4.1.-" evidence="12"/>
<dbReference type="InterPro" id="IPR001503">
    <property type="entry name" value="Glyco_trans_10"/>
</dbReference>
<dbReference type="SUPFAM" id="SSF53756">
    <property type="entry name" value="UDP-Glycosyltransferase/glycogen phosphorylase"/>
    <property type="match status" value="1"/>
</dbReference>
<evidence type="ECO:0000256" key="1">
    <source>
        <dbReference type="ARBA" id="ARBA00004447"/>
    </source>
</evidence>
<dbReference type="EMBL" id="JARAKH010000017">
    <property type="protein sequence ID" value="KAK8395825.1"/>
    <property type="molecule type" value="Genomic_DNA"/>
</dbReference>
<dbReference type="AlphaFoldDB" id="A0AAW0U7X2"/>
<accession>A0AAW0U7X2</accession>
<name>A0AAW0U7X2_SCYPA</name>
<protein>
    <recommendedName>
        <fullName evidence="12">Fucosyltransferase</fullName>
        <ecNumber evidence="12">2.4.1.-</ecNumber>
    </recommendedName>
</protein>
<dbReference type="InterPro" id="IPR038577">
    <property type="entry name" value="GT10-like_C_sf"/>
</dbReference>
<keyword evidence="11" id="KW-0325">Glycoprotein</keyword>
<evidence type="ECO:0000256" key="11">
    <source>
        <dbReference type="ARBA" id="ARBA00023180"/>
    </source>
</evidence>
<reference evidence="15 16" key="1">
    <citation type="submission" date="2023-03" db="EMBL/GenBank/DDBJ databases">
        <title>High-quality genome of Scylla paramamosain provides insights in environmental adaptation.</title>
        <authorList>
            <person name="Zhang L."/>
        </authorList>
    </citation>
    <scope>NUCLEOTIDE SEQUENCE [LARGE SCALE GENOMIC DNA]</scope>
    <source>
        <strain evidence="15">LZ_2023a</strain>
        <tissue evidence="15">Muscle</tissue>
    </source>
</reference>
<dbReference type="Proteomes" id="UP001487740">
    <property type="component" value="Unassembled WGS sequence"/>
</dbReference>
<comment type="pathway">
    <text evidence="2">Protein modification; protein glycosylation.</text>
</comment>
<keyword evidence="4 12" id="KW-0328">Glycosyltransferase</keyword>
<dbReference type="Pfam" id="PF17039">
    <property type="entry name" value="Glyco_tran_10_N"/>
    <property type="match status" value="1"/>
</dbReference>
<gene>
    <name evidence="15" type="ORF">O3P69_005737</name>
</gene>
<feature type="domain" description="Fucosyltransferase C-terminal" evidence="13">
    <location>
        <begin position="317"/>
        <end position="495"/>
    </location>
</feature>
<keyword evidence="6 12" id="KW-0812">Transmembrane</keyword>
<evidence type="ECO:0000313" key="15">
    <source>
        <dbReference type="EMBL" id="KAK8395825.1"/>
    </source>
</evidence>
<evidence type="ECO:0000256" key="8">
    <source>
        <dbReference type="ARBA" id="ARBA00022989"/>
    </source>
</evidence>
<keyword evidence="16" id="KW-1185">Reference proteome</keyword>
<keyword evidence="10 12" id="KW-0472">Membrane</keyword>
<comment type="caution">
    <text evidence="15">The sequence shown here is derived from an EMBL/GenBank/DDBJ whole genome shotgun (WGS) entry which is preliminary data.</text>
</comment>
<evidence type="ECO:0000256" key="4">
    <source>
        <dbReference type="ARBA" id="ARBA00022676"/>
    </source>
</evidence>
<evidence type="ECO:0000256" key="10">
    <source>
        <dbReference type="ARBA" id="ARBA00023136"/>
    </source>
</evidence>
<dbReference type="PANTHER" id="PTHR48438">
    <property type="entry name" value="ALPHA-(1,3)-FUCOSYLTRANSFERASE C-RELATED"/>
    <property type="match status" value="1"/>
</dbReference>
<comment type="subcellular location">
    <subcellularLocation>
        <location evidence="1 12">Golgi apparatus</location>
        <location evidence="1 12">Golgi stack membrane</location>
        <topology evidence="1 12">Single-pass type II membrane protein</topology>
    </subcellularLocation>
</comment>
<dbReference type="Gene3D" id="3.40.50.11660">
    <property type="entry name" value="Glycosyl transferase family 10, C-terminal domain"/>
    <property type="match status" value="1"/>
</dbReference>
<evidence type="ECO:0000313" key="16">
    <source>
        <dbReference type="Proteomes" id="UP001487740"/>
    </source>
</evidence>
<keyword evidence="5 12" id="KW-0808">Transferase</keyword>
<evidence type="ECO:0000256" key="12">
    <source>
        <dbReference type="RuleBase" id="RU003832"/>
    </source>
</evidence>
<evidence type="ECO:0000259" key="14">
    <source>
        <dbReference type="Pfam" id="PF17039"/>
    </source>
</evidence>
<dbReference type="FunFam" id="3.40.50.11660:FF:000004">
    <property type="entry name" value="Glycoprotein 3-alpha-L-fucosyltransferase A"/>
    <property type="match status" value="1"/>
</dbReference>
<evidence type="ECO:0000256" key="3">
    <source>
        <dbReference type="ARBA" id="ARBA00008919"/>
    </source>
</evidence>
<dbReference type="GO" id="GO:0032580">
    <property type="term" value="C:Golgi cisterna membrane"/>
    <property type="evidence" value="ECO:0007669"/>
    <property type="project" value="UniProtKB-SubCell"/>
</dbReference>
<keyword evidence="9 12" id="KW-0333">Golgi apparatus</keyword>
<feature type="transmembrane region" description="Helical" evidence="12">
    <location>
        <begin position="33"/>
        <end position="53"/>
    </location>
</feature>
<organism evidence="15 16">
    <name type="scientific">Scylla paramamosain</name>
    <name type="common">Mud crab</name>
    <dbReference type="NCBI Taxonomy" id="85552"/>
    <lineage>
        <taxon>Eukaryota</taxon>
        <taxon>Metazoa</taxon>
        <taxon>Ecdysozoa</taxon>
        <taxon>Arthropoda</taxon>
        <taxon>Crustacea</taxon>
        <taxon>Multicrustacea</taxon>
        <taxon>Malacostraca</taxon>
        <taxon>Eumalacostraca</taxon>
        <taxon>Eucarida</taxon>
        <taxon>Decapoda</taxon>
        <taxon>Pleocyemata</taxon>
        <taxon>Brachyura</taxon>
        <taxon>Eubrachyura</taxon>
        <taxon>Portunoidea</taxon>
        <taxon>Portunidae</taxon>
        <taxon>Portuninae</taxon>
        <taxon>Scylla</taxon>
    </lineage>
</organism>
<dbReference type="Pfam" id="PF00852">
    <property type="entry name" value="Glyco_transf_10"/>
    <property type="match status" value="1"/>
</dbReference>
<comment type="similarity">
    <text evidence="3 12">Belongs to the glycosyltransferase 10 family.</text>
</comment>
<keyword evidence="7" id="KW-0735">Signal-anchor</keyword>
<evidence type="ECO:0000256" key="2">
    <source>
        <dbReference type="ARBA" id="ARBA00004922"/>
    </source>
</evidence>
<dbReference type="InterPro" id="IPR031481">
    <property type="entry name" value="Glyco_tran_10_N"/>
</dbReference>
<evidence type="ECO:0000259" key="13">
    <source>
        <dbReference type="Pfam" id="PF00852"/>
    </source>
</evidence>
<sequence length="524" mass="60424">MSIRNMLLDKFTEASAVRETMVNVWRTVRALRLHWLVILSASVLLLFNMLLSIQRPQSPHQQLMPSGEIRGPWRTFKGQLPDEAPLVQSELSSGVREEENSAREVLDVEGGEARQGHNPDVDAANEVNSVEPETNVGRELPAGNWRNLTAEEISHMSVLGRRMFLGEQVGTVRKDKTFTILIWKHGQRLERRFLRQYGKVMMEPFRNCSAQNCRLTYEDAAVADADAIFFHLHLTKGPKSLPNRTRLDQRWIWLTDESAHNTFLVAKERRLEAYNGFFNWSMSYRMDNDVPVPYGRTLPLTPDEAAAYKPVDYFTLKPKLVAVMGSNCGGRNKRWGYIRELQKHMAVDTYGGCGTLKCPGHFTKDCPILGEYKFYLAFENANCKEYITEKVWWNALEKGAVPVVMGTKVEDYKKVLPPHSFLHVDDFPTPQSLAQHLIYLGSNKAEYSKFQAWRTKFKVVNEHGYFQTPVFHYCRICEALNYNSQETKMYNDLESYWGKTKYCYPHVWEEKLKAYSSATSKSKT</sequence>
<evidence type="ECO:0000256" key="6">
    <source>
        <dbReference type="ARBA" id="ARBA00022692"/>
    </source>
</evidence>
<evidence type="ECO:0000256" key="7">
    <source>
        <dbReference type="ARBA" id="ARBA00022968"/>
    </source>
</evidence>
<feature type="domain" description="Fucosyltransferase N-terminal" evidence="14">
    <location>
        <begin position="176"/>
        <end position="295"/>
    </location>
</feature>
<dbReference type="PANTHER" id="PTHR48438:SF1">
    <property type="entry name" value="ALPHA-(1,3)-FUCOSYLTRANSFERASE C-RELATED"/>
    <property type="match status" value="1"/>
</dbReference>
<dbReference type="InterPro" id="IPR055270">
    <property type="entry name" value="Glyco_tran_10_C"/>
</dbReference>
<evidence type="ECO:0000256" key="9">
    <source>
        <dbReference type="ARBA" id="ARBA00023034"/>
    </source>
</evidence>
<dbReference type="GO" id="GO:0008417">
    <property type="term" value="F:fucosyltransferase activity"/>
    <property type="evidence" value="ECO:0007669"/>
    <property type="project" value="InterPro"/>
</dbReference>
<keyword evidence="8 12" id="KW-1133">Transmembrane helix</keyword>
<proteinExistence type="inferred from homology"/>
<evidence type="ECO:0000256" key="5">
    <source>
        <dbReference type="ARBA" id="ARBA00022679"/>
    </source>
</evidence>